<sequence>MVNYILTGNLNVNGNVLITGTVYDIKSLSTLVKKLEEGGYKDMMELTDNERTIDCNLEVNGNLILVTFDCSIKSELNASGTMTMLNTEVLE</sequence>
<reference evidence="1" key="1">
    <citation type="submission" date="2019-02" db="EMBL/GenBank/DDBJ databases">
        <authorList>
            <person name="Bachy C."/>
            <person name="Yung C.-M."/>
            <person name="Roux S."/>
            <person name="Sullivan M.B."/>
            <person name="Worden A.Z."/>
        </authorList>
    </citation>
    <scope>NUCLEOTIDE SEQUENCE</scope>
    <source>
        <strain evidence="1">BII-V1</strain>
    </source>
</reference>
<proteinExistence type="predicted"/>
<protein>
    <submittedName>
        <fullName evidence="1">Uncharacterized protein</fullName>
    </submittedName>
</protein>
<organism evidence="1">
    <name type="scientific">Bathycoccus sp. RCC716 virus 1</name>
    <dbReference type="NCBI Taxonomy" id="2530038"/>
    <lineage>
        <taxon>Viruses</taxon>
        <taxon>Varidnaviria</taxon>
        <taxon>Bamfordvirae</taxon>
        <taxon>Nucleocytoviricota</taxon>
        <taxon>Megaviricetes</taxon>
        <taxon>Algavirales</taxon>
        <taxon>Phycodnaviridae</taxon>
        <taxon>Prasinovirus</taxon>
    </lineage>
</organism>
<evidence type="ECO:0000313" key="1">
    <source>
        <dbReference type="EMBL" id="QOR60153.1"/>
    </source>
</evidence>
<name>A0A7S6SXC3_9PHYC</name>
<accession>A0A7S6SXC3</accession>
<dbReference type="EMBL" id="MK522034">
    <property type="protein sequence ID" value="QOR60153.1"/>
    <property type="molecule type" value="Genomic_DNA"/>
</dbReference>